<dbReference type="SUPFAM" id="SSF53067">
    <property type="entry name" value="Actin-like ATPase domain"/>
    <property type="match status" value="1"/>
</dbReference>
<dbReference type="AlphaFoldDB" id="A0A4Y3KE65"/>
<evidence type="ECO:0000313" key="4">
    <source>
        <dbReference type="Proteomes" id="UP000315842"/>
    </source>
</evidence>
<comment type="similarity">
    <text evidence="1">Belongs to the ROK (NagC/XylR) family.</text>
</comment>
<keyword evidence="4" id="KW-1185">Reference proteome</keyword>
<gene>
    <name evidence="3" type="ORF">CUD01_17590</name>
</gene>
<comment type="caution">
    <text evidence="3">The sequence shown here is derived from an EMBL/GenBank/DDBJ whole genome shotgun (WGS) entry which is preliminary data.</text>
</comment>
<dbReference type="InterPro" id="IPR000600">
    <property type="entry name" value="ROK"/>
</dbReference>
<dbReference type="InterPro" id="IPR043129">
    <property type="entry name" value="ATPase_NBD"/>
</dbReference>
<dbReference type="Pfam" id="PF00480">
    <property type="entry name" value="ROK"/>
    <property type="match status" value="1"/>
</dbReference>
<evidence type="ECO:0000256" key="2">
    <source>
        <dbReference type="SAM" id="MobiDB-lite"/>
    </source>
</evidence>
<protein>
    <submittedName>
        <fullName evidence="3">NagC family transcriptional regulator</fullName>
    </submittedName>
</protein>
<dbReference type="RefSeq" id="WP_094179621.1">
    <property type="nucleotide sequence ID" value="NZ_BJLP01000026.1"/>
</dbReference>
<feature type="region of interest" description="Disordered" evidence="2">
    <location>
        <begin position="1"/>
        <end position="35"/>
    </location>
</feature>
<reference evidence="3 4" key="1">
    <citation type="submission" date="2019-06" db="EMBL/GenBank/DDBJ databases">
        <title>Whole genome shotgun sequence of Cellulomonas uda NBRC 3747.</title>
        <authorList>
            <person name="Hosoyama A."/>
            <person name="Uohara A."/>
            <person name="Ohji S."/>
            <person name="Ichikawa N."/>
        </authorList>
    </citation>
    <scope>NUCLEOTIDE SEQUENCE [LARGE SCALE GENOMIC DNA]</scope>
    <source>
        <strain evidence="3 4">NBRC 3747</strain>
    </source>
</reference>
<evidence type="ECO:0000313" key="3">
    <source>
        <dbReference type="EMBL" id="GEA81315.1"/>
    </source>
</evidence>
<organism evidence="3 4">
    <name type="scientific">Cellulomonas uda</name>
    <dbReference type="NCBI Taxonomy" id="1714"/>
    <lineage>
        <taxon>Bacteria</taxon>
        <taxon>Bacillati</taxon>
        <taxon>Actinomycetota</taxon>
        <taxon>Actinomycetes</taxon>
        <taxon>Micrococcales</taxon>
        <taxon>Cellulomonadaceae</taxon>
        <taxon>Cellulomonas</taxon>
    </lineage>
</organism>
<dbReference type="PANTHER" id="PTHR18964:SF149">
    <property type="entry name" value="BIFUNCTIONAL UDP-N-ACETYLGLUCOSAMINE 2-EPIMERASE_N-ACETYLMANNOSAMINE KINASE"/>
    <property type="match status" value="1"/>
</dbReference>
<proteinExistence type="inferred from homology"/>
<dbReference type="Proteomes" id="UP000315842">
    <property type="component" value="Unassembled WGS sequence"/>
</dbReference>
<evidence type="ECO:0000256" key="1">
    <source>
        <dbReference type="ARBA" id="ARBA00006479"/>
    </source>
</evidence>
<dbReference type="Gene3D" id="3.30.420.40">
    <property type="match status" value="2"/>
</dbReference>
<name>A0A4Y3KE65_CELUD</name>
<sequence length="346" mass="34140">MTDLTTTGPPSPATGHALAPPAPRPGVGAGPSVGVDVGGTTTVAVVLDDEGRVGERDVSPTPSGATAVAQHAAGAVRRAAARAGVALEDLTGVGVGVPGVVDPGEGTVANAVNLGIDRPAPLAALVAAALADGRDAARTPRVVLENDLNAAVLGAAHVLRERSGETVDDLAFIALGTGLAAGIMLDGRLRRGPHRAAGEIGHLRYVPDGLPCKCGQSGCLERYASGSALDAAWGPARSGRPAPVEVFEAAAAGEPLAVRVRDEFVAAVAGAVRVLVLTCDVGRVVIGGGVAQLGEPLLHALVVELERQAASSPFLAAADLPGRVQLAPAGLPVGAVGAALVARGGR</sequence>
<accession>A0A4Y3KE65</accession>
<dbReference type="PANTHER" id="PTHR18964">
    <property type="entry name" value="ROK (REPRESSOR, ORF, KINASE) FAMILY"/>
    <property type="match status" value="1"/>
</dbReference>
<dbReference type="EMBL" id="BJLP01000026">
    <property type="protein sequence ID" value="GEA81315.1"/>
    <property type="molecule type" value="Genomic_DNA"/>
</dbReference>